<dbReference type="EMBL" id="JRVC01000002">
    <property type="protein sequence ID" value="KHS49125.1"/>
    <property type="molecule type" value="Genomic_DNA"/>
</dbReference>
<sequence>MAVIRRRAFELGIPVGLVTDFWDRLMDAADAVQAQRNHRVIND</sequence>
<organism evidence="1 2">
    <name type="scientific">Novosphingobium subterraneum</name>
    <dbReference type="NCBI Taxonomy" id="48936"/>
    <lineage>
        <taxon>Bacteria</taxon>
        <taxon>Pseudomonadati</taxon>
        <taxon>Pseudomonadota</taxon>
        <taxon>Alphaproteobacteria</taxon>
        <taxon>Sphingomonadales</taxon>
        <taxon>Sphingomonadaceae</taxon>
        <taxon>Novosphingobium</taxon>
    </lineage>
</organism>
<keyword evidence="2" id="KW-1185">Reference proteome</keyword>
<dbReference type="PATRIC" id="fig|48936.3.peg.567"/>
<name>A0A0B8ZRP5_9SPHN</name>
<accession>A0A0B8ZRP5</accession>
<reference evidence="1 2" key="1">
    <citation type="submission" date="2014-10" db="EMBL/GenBank/DDBJ databases">
        <title>Draft genome sequence of Novosphingobium subterraneum DSM 12447.</title>
        <authorList>
            <person name="Gan H.M."/>
            <person name="Gan H.Y."/>
            <person name="Savka M.A."/>
        </authorList>
    </citation>
    <scope>NUCLEOTIDE SEQUENCE [LARGE SCALE GENOMIC DNA]</scope>
    <source>
        <strain evidence="1 2">DSM 12447</strain>
    </source>
</reference>
<gene>
    <name evidence="1" type="ORF">NJ75_00560</name>
</gene>
<comment type="caution">
    <text evidence="1">The sequence shown here is derived from an EMBL/GenBank/DDBJ whole genome shotgun (WGS) entry which is preliminary data.</text>
</comment>
<proteinExistence type="predicted"/>
<protein>
    <submittedName>
        <fullName evidence="1">Chorismate mutase</fullName>
    </submittedName>
</protein>
<dbReference type="AlphaFoldDB" id="A0A0B8ZRP5"/>
<evidence type="ECO:0000313" key="2">
    <source>
        <dbReference type="Proteomes" id="UP000031338"/>
    </source>
</evidence>
<dbReference type="Proteomes" id="UP000031338">
    <property type="component" value="Unassembled WGS sequence"/>
</dbReference>
<evidence type="ECO:0000313" key="1">
    <source>
        <dbReference type="EMBL" id="KHS49125.1"/>
    </source>
</evidence>